<accession>A0A021VWG6</accession>
<keyword evidence="10" id="KW-1185">Reference proteome</keyword>
<evidence type="ECO:0000256" key="4">
    <source>
        <dbReference type="ARBA" id="ARBA00012670"/>
    </source>
</evidence>
<dbReference type="InterPro" id="IPR013780">
    <property type="entry name" value="Glyco_hydro_b"/>
</dbReference>
<evidence type="ECO:0000256" key="2">
    <source>
        <dbReference type="ARBA" id="ARBA00007186"/>
    </source>
</evidence>
<keyword evidence="6" id="KW-0119">Carbohydrate metabolism</keyword>
<dbReference type="EMBL" id="AXCW01000096">
    <property type="protein sequence ID" value="EYR63397.1"/>
    <property type="molecule type" value="Genomic_DNA"/>
</dbReference>
<evidence type="ECO:0000313" key="9">
    <source>
        <dbReference type="EMBL" id="EYR63397.1"/>
    </source>
</evidence>
<dbReference type="Pfam" id="PF06964">
    <property type="entry name" value="Alpha-L-AF_C"/>
    <property type="match status" value="1"/>
</dbReference>
<dbReference type="RefSeq" id="WP_034226020.1">
    <property type="nucleotide sequence ID" value="NZ_AXCW01000096.1"/>
</dbReference>
<dbReference type="PANTHER" id="PTHR43576:SF3">
    <property type="entry name" value="ALPHA-L-ARABINOFURANOSIDASE C"/>
    <property type="match status" value="1"/>
</dbReference>
<evidence type="ECO:0000256" key="1">
    <source>
        <dbReference type="ARBA" id="ARBA00001462"/>
    </source>
</evidence>
<dbReference type="SUPFAM" id="SSF51011">
    <property type="entry name" value="Glycosyl hydrolase domain"/>
    <property type="match status" value="1"/>
</dbReference>
<dbReference type="InterPro" id="IPR055235">
    <property type="entry name" value="ASD1_cat"/>
</dbReference>
<dbReference type="Gene3D" id="3.20.20.80">
    <property type="entry name" value="Glycosidases"/>
    <property type="match status" value="1"/>
</dbReference>
<comment type="similarity">
    <text evidence="2">Belongs to the glycosyl hydrolase 51 family.</text>
</comment>
<dbReference type="GO" id="GO:0046556">
    <property type="term" value="F:alpha-L-arabinofuranosidase activity"/>
    <property type="evidence" value="ECO:0007669"/>
    <property type="project" value="UniProtKB-EC"/>
</dbReference>
<keyword evidence="5" id="KW-0378">Hydrolase</keyword>
<evidence type="ECO:0000259" key="8">
    <source>
        <dbReference type="SMART" id="SM00813"/>
    </source>
</evidence>
<dbReference type="GO" id="GO:0000272">
    <property type="term" value="P:polysaccharide catabolic process"/>
    <property type="evidence" value="ECO:0007669"/>
    <property type="project" value="TreeGrafter"/>
</dbReference>
<gene>
    <name evidence="9" type="ORF">N866_00895</name>
</gene>
<proteinExistence type="inferred from homology"/>
<evidence type="ECO:0000256" key="5">
    <source>
        <dbReference type="ARBA" id="ARBA00022801"/>
    </source>
</evidence>
<keyword evidence="7" id="KW-0326">Glycosidase</keyword>
<sequence>MQATFTAHAAFTIGTVDRRLFGSFVEHMGRCVHTGVFEPGHPRADEAGLREDVLELTREMGVTLVRYPGGNFVSGYRWEDGVGPVEDRPRRLDLAWRSVESNAFGLHEFLGWARKAQVEPMMAVNLGTRGPQEAADLVEYANHPGGTRLSDLRRAHGSPDPFGIRLWCLGNEMDGPWQLGAKTADEYGRLAAETAKVMRLVDPTIELVACGSSMRSMATFGGWEATVLDHCFDQVDLLSLHAYYEEHDEDLAGFLATSLDMDAFIDEVVATVDHVAAKKRSRKRLKLSFDEWNVWFQRAFAGPEAQTWEDEPRLIEDTYDVAAAVVVGTYLITLLRHADRVSVACQAQLANVIAPIRTEPGGSAWRQTIFHPFAHAARFARGEVLRLAVASPTYAAEPYGDVPVLDAVATHDPETGDVTVLAVNRGLTEPLELTGALHGLGPLELVEHLTLAADGDPRRTNTEEHPEAVLPRRVDGSRVVDGELRATLPPLSWNVLRLGPAGRAG</sequence>
<comment type="catalytic activity">
    <reaction evidence="1">
        <text>Hydrolysis of terminal non-reducing alpha-L-arabinofuranoside residues in alpha-L-arabinosides.</text>
        <dbReference type="EC" id="3.2.1.55"/>
    </reaction>
</comment>
<dbReference type="SMART" id="SM00813">
    <property type="entry name" value="Alpha-L-AF_C"/>
    <property type="match status" value="1"/>
</dbReference>
<dbReference type="PANTHER" id="PTHR43576">
    <property type="entry name" value="ALPHA-L-ARABINOFURANOSIDASE C-RELATED"/>
    <property type="match status" value="1"/>
</dbReference>
<protein>
    <recommendedName>
        <fullName evidence="4">non-reducing end alpha-L-arabinofuranosidase</fullName>
        <ecNumber evidence="4">3.2.1.55</ecNumber>
    </recommendedName>
</protein>
<evidence type="ECO:0000256" key="7">
    <source>
        <dbReference type="ARBA" id="ARBA00023295"/>
    </source>
</evidence>
<feature type="domain" description="Alpha-L-arabinofuranosidase C-terminal" evidence="8">
    <location>
        <begin position="290"/>
        <end position="492"/>
    </location>
</feature>
<comment type="subunit">
    <text evidence="3">Homohexamer; trimer of dimers.</text>
</comment>
<comment type="caution">
    <text evidence="9">The sequence shown here is derived from an EMBL/GenBank/DDBJ whole genome shotgun (WGS) entry which is preliminary data.</text>
</comment>
<dbReference type="EC" id="3.2.1.55" evidence="4"/>
<dbReference type="Proteomes" id="UP000019753">
    <property type="component" value="Unassembled WGS sequence"/>
</dbReference>
<dbReference type="SUPFAM" id="SSF51445">
    <property type="entry name" value="(Trans)glycosidases"/>
    <property type="match status" value="1"/>
</dbReference>
<dbReference type="Gene3D" id="2.60.40.1180">
    <property type="entry name" value="Golgi alpha-mannosidase II"/>
    <property type="match status" value="1"/>
</dbReference>
<dbReference type="InterPro" id="IPR017853">
    <property type="entry name" value="GH"/>
</dbReference>
<dbReference type="InterPro" id="IPR010720">
    <property type="entry name" value="Alpha-L-AF_C"/>
</dbReference>
<dbReference type="AlphaFoldDB" id="A0A021VWG6"/>
<evidence type="ECO:0000256" key="3">
    <source>
        <dbReference type="ARBA" id="ARBA00011165"/>
    </source>
</evidence>
<evidence type="ECO:0000256" key="6">
    <source>
        <dbReference type="ARBA" id="ARBA00023277"/>
    </source>
</evidence>
<dbReference type="Pfam" id="PF22848">
    <property type="entry name" value="ASD1_dom"/>
    <property type="match status" value="1"/>
</dbReference>
<evidence type="ECO:0000313" key="10">
    <source>
        <dbReference type="Proteomes" id="UP000019753"/>
    </source>
</evidence>
<dbReference type="GO" id="GO:0046373">
    <property type="term" value="P:L-arabinose metabolic process"/>
    <property type="evidence" value="ECO:0007669"/>
    <property type="project" value="InterPro"/>
</dbReference>
<dbReference type="OrthoDB" id="9758333at2"/>
<reference evidence="9 10" key="1">
    <citation type="submission" date="2014-01" db="EMBL/GenBank/DDBJ databases">
        <title>Actinotalea ferrariae CF5-4.</title>
        <authorList>
            <person name="Chen F."/>
            <person name="Li Y."/>
            <person name="Wang G."/>
        </authorList>
    </citation>
    <scope>NUCLEOTIDE SEQUENCE [LARGE SCALE GENOMIC DNA]</scope>
    <source>
        <strain evidence="9 10">CF5-4</strain>
    </source>
</reference>
<name>A0A021VWG6_9CELL</name>
<organism evidence="9 10">
    <name type="scientific">Actinotalea ferrariae CF5-4</name>
    <dbReference type="NCBI Taxonomy" id="948458"/>
    <lineage>
        <taxon>Bacteria</taxon>
        <taxon>Bacillati</taxon>
        <taxon>Actinomycetota</taxon>
        <taxon>Actinomycetes</taxon>
        <taxon>Micrococcales</taxon>
        <taxon>Cellulomonadaceae</taxon>
        <taxon>Actinotalea</taxon>
    </lineage>
</organism>